<evidence type="ECO:0000313" key="4">
    <source>
        <dbReference type="Proteomes" id="UP000028702"/>
    </source>
</evidence>
<evidence type="ECO:0000313" key="3">
    <source>
        <dbReference type="EMBL" id="GAK45341.1"/>
    </source>
</evidence>
<keyword evidence="4" id="KW-1185">Reference proteome</keyword>
<keyword evidence="1" id="KW-0812">Transmembrane</keyword>
<dbReference type="InterPro" id="IPR012495">
    <property type="entry name" value="TadE-like_dom"/>
</dbReference>
<gene>
    <name evidence="3" type="ORF">M2A_1840</name>
</gene>
<sequence>MSDEIQHMSAGSAAKKRRPFLSRFRRNKKGSAAVEFALIGLPFFLILYATVETGAIFFAAASIEGATTDAARLIRTGQAQSGSLNQQSIEQYICDRLDFLPNCMSNLHIDVRTFDSFNNVSFPDPIMDGNLAGNFQFQPGSAGDIVLVRAYYEWPVSSPVGIGLQNLENGSRLLLTSTAFRNEPF</sequence>
<dbReference type="Pfam" id="PF07811">
    <property type="entry name" value="TadE"/>
    <property type="match status" value="1"/>
</dbReference>
<proteinExistence type="predicted"/>
<dbReference type="eggNOG" id="COG4961">
    <property type="taxonomic scope" value="Bacteria"/>
</dbReference>
<keyword evidence="1" id="KW-0472">Membrane</keyword>
<dbReference type="RefSeq" id="WP_052379359.1">
    <property type="nucleotide sequence ID" value="NZ_BBIO01000008.1"/>
</dbReference>
<evidence type="ECO:0000256" key="1">
    <source>
        <dbReference type="SAM" id="Phobius"/>
    </source>
</evidence>
<protein>
    <submittedName>
        <fullName evidence="3">TadE family protein</fullName>
    </submittedName>
</protein>
<name>A0A081BBC3_9HYPH</name>
<keyword evidence="1" id="KW-1133">Transmembrane helix</keyword>
<dbReference type="Proteomes" id="UP000028702">
    <property type="component" value="Unassembled WGS sequence"/>
</dbReference>
<evidence type="ECO:0000259" key="2">
    <source>
        <dbReference type="Pfam" id="PF07811"/>
    </source>
</evidence>
<dbReference type="AlphaFoldDB" id="A0A081BBC3"/>
<dbReference type="EMBL" id="BBIO01000008">
    <property type="protein sequence ID" value="GAK45341.1"/>
    <property type="molecule type" value="Genomic_DNA"/>
</dbReference>
<feature type="domain" description="TadE-like" evidence="2">
    <location>
        <begin position="30"/>
        <end position="72"/>
    </location>
</feature>
<organism evidence="3 4">
    <name type="scientific">Tepidicaulis marinus</name>
    <dbReference type="NCBI Taxonomy" id="1333998"/>
    <lineage>
        <taxon>Bacteria</taxon>
        <taxon>Pseudomonadati</taxon>
        <taxon>Pseudomonadota</taxon>
        <taxon>Alphaproteobacteria</taxon>
        <taxon>Hyphomicrobiales</taxon>
        <taxon>Parvibaculaceae</taxon>
        <taxon>Tepidicaulis</taxon>
    </lineage>
</organism>
<feature type="transmembrane region" description="Helical" evidence="1">
    <location>
        <begin position="32"/>
        <end position="51"/>
    </location>
</feature>
<dbReference type="STRING" id="1333998.M2A_1840"/>
<reference evidence="3 4" key="1">
    <citation type="submission" date="2014-07" db="EMBL/GenBank/DDBJ databases">
        <title>Tepidicaulis marinum gen. nov., sp. nov., a novel marine bacterium denitrifying nitrate to nitrous oxide strictly under microaerobic conditions.</title>
        <authorList>
            <person name="Takeuchi M."/>
            <person name="Yamagishi T."/>
            <person name="Kamagata Y."/>
            <person name="Oshima K."/>
            <person name="Hattori M."/>
            <person name="Katayama T."/>
            <person name="Hanada S."/>
            <person name="Tamaki H."/>
            <person name="Marumo K."/>
            <person name="Maeda H."/>
            <person name="Nedachi M."/>
            <person name="Iwasaki W."/>
            <person name="Suwa Y."/>
            <person name="Sakata S."/>
        </authorList>
    </citation>
    <scope>NUCLEOTIDE SEQUENCE [LARGE SCALE GENOMIC DNA]</scope>
    <source>
        <strain evidence="3 4">MA2</strain>
    </source>
</reference>
<comment type="caution">
    <text evidence="3">The sequence shown here is derived from an EMBL/GenBank/DDBJ whole genome shotgun (WGS) entry which is preliminary data.</text>
</comment>
<accession>A0A081BBC3</accession>